<accession>A0ABP7F882</accession>
<evidence type="ECO:0000313" key="2">
    <source>
        <dbReference type="EMBL" id="GAA3730339.1"/>
    </source>
</evidence>
<name>A0ABP7F882_9ACTN</name>
<reference evidence="3" key="1">
    <citation type="journal article" date="2019" name="Int. J. Syst. Evol. Microbiol.">
        <title>The Global Catalogue of Microorganisms (GCM) 10K type strain sequencing project: providing services to taxonomists for standard genome sequencing and annotation.</title>
        <authorList>
            <consortium name="The Broad Institute Genomics Platform"/>
            <consortium name="The Broad Institute Genome Sequencing Center for Infectious Disease"/>
            <person name="Wu L."/>
            <person name="Ma J."/>
        </authorList>
    </citation>
    <scope>NUCLEOTIDE SEQUENCE [LARGE SCALE GENOMIC DNA]</scope>
    <source>
        <strain evidence="3">JCM 17137</strain>
    </source>
</reference>
<dbReference type="EMBL" id="BAABDD010000003">
    <property type="protein sequence ID" value="GAA3730339.1"/>
    <property type="molecule type" value="Genomic_DNA"/>
</dbReference>
<dbReference type="RefSeq" id="WP_344967539.1">
    <property type="nucleotide sequence ID" value="NZ_BAABDD010000003.1"/>
</dbReference>
<evidence type="ECO:0000313" key="3">
    <source>
        <dbReference type="Proteomes" id="UP001500908"/>
    </source>
</evidence>
<sequence length="143" mass="15687">MTPFEIIFGHDAEELTEYLWLLVAPAVFILIKLISRPHPEQGKFPNPTEVEAATKPVVEELRQEAPALKQQINETLETTDDPETQQKLQKQLKELKKTSTNTKAPGTTSTASKPQTNKHSTAPTPPATPSSTPATTSTKSATR</sequence>
<feature type="compositionally biased region" description="Low complexity" evidence="1">
    <location>
        <begin position="129"/>
        <end position="143"/>
    </location>
</feature>
<evidence type="ECO:0008006" key="4">
    <source>
        <dbReference type="Google" id="ProtNLM"/>
    </source>
</evidence>
<protein>
    <recommendedName>
        <fullName evidence="4">Sec-independent protein translocase protein TatB</fullName>
    </recommendedName>
</protein>
<feature type="compositionally biased region" description="Polar residues" evidence="1">
    <location>
        <begin position="99"/>
        <end position="119"/>
    </location>
</feature>
<evidence type="ECO:0000256" key="1">
    <source>
        <dbReference type="SAM" id="MobiDB-lite"/>
    </source>
</evidence>
<comment type="caution">
    <text evidence="2">The sequence shown here is derived from an EMBL/GenBank/DDBJ whole genome shotgun (WGS) entry which is preliminary data.</text>
</comment>
<keyword evidence="3" id="KW-1185">Reference proteome</keyword>
<dbReference type="Proteomes" id="UP001500908">
    <property type="component" value="Unassembled WGS sequence"/>
</dbReference>
<feature type="region of interest" description="Disordered" evidence="1">
    <location>
        <begin position="71"/>
        <end position="143"/>
    </location>
</feature>
<proteinExistence type="predicted"/>
<gene>
    <name evidence="2" type="ORF">GCM10022402_08790</name>
</gene>
<organism evidence="2 3">
    <name type="scientific">Salinactinospora qingdaonensis</name>
    <dbReference type="NCBI Taxonomy" id="702744"/>
    <lineage>
        <taxon>Bacteria</taxon>
        <taxon>Bacillati</taxon>
        <taxon>Actinomycetota</taxon>
        <taxon>Actinomycetes</taxon>
        <taxon>Streptosporangiales</taxon>
        <taxon>Nocardiopsidaceae</taxon>
        <taxon>Salinactinospora</taxon>
    </lineage>
</organism>